<evidence type="ECO:0000256" key="6">
    <source>
        <dbReference type="ARBA" id="ARBA00023038"/>
    </source>
</evidence>
<dbReference type="CDD" id="cd09829">
    <property type="entry name" value="PET_testin"/>
    <property type="match status" value="1"/>
</dbReference>
<evidence type="ECO:0000256" key="1">
    <source>
        <dbReference type="ARBA" id="ARBA00004496"/>
    </source>
</evidence>
<reference evidence="11" key="2">
    <citation type="submission" date="2025-09" db="UniProtKB">
        <authorList>
            <consortium name="Ensembl"/>
        </authorList>
    </citation>
    <scope>IDENTIFICATION</scope>
</reference>
<keyword evidence="12" id="KW-1185">Reference proteome</keyword>
<protein>
    <submittedName>
        <fullName evidence="11">LIM and cysteine-rich domains 1</fullName>
    </submittedName>
</protein>
<dbReference type="GO" id="GO:0005737">
    <property type="term" value="C:cytoplasm"/>
    <property type="evidence" value="ECO:0007669"/>
    <property type="project" value="UniProtKB-SubCell"/>
</dbReference>
<feature type="domain" description="PET" evidence="10">
    <location>
        <begin position="94"/>
        <end position="202"/>
    </location>
</feature>
<feature type="compositionally biased region" description="Polar residues" evidence="8">
    <location>
        <begin position="231"/>
        <end position="242"/>
    </location>
</feature>
<dbReference type="Pfam" id="PF00412">
    <property type="entry name" value="LIM"/>
    <property type="match status" value="1"/>
</dbReference>
<evidence type="ECO:0000259" key="9">
    <source>
        <dbReference type="PROSITE" id="PS50023"/>
    </source>
</evidence>
<proteinExistence type="predicted"/>
<evidence type="ECO:0000313" key="12">
    <source>
        <dbReference type="Proteomes" id="UP000694557"/>
    </source>
</evidence>
<feature type="region of interest" description="Disordered" evidence="8">
    <location>
        <begin position="216"/>
        <end position="242"/>
    </location>
</feature>
<dbReference type="CDD" id="cd09340">
    <property type="entry name" value="LIM1_Testin_like"/>
    <property type="match status" value="1"/>
</dbReference>
<organism evidence="11 12">
    <name type="scientific">Oncorhynchus kisutch</name>
    <name type="common">Coho salmon</name>
    <name type="synonym">Salmo kisutch</name>
    <dbReference type="NCBI Taxonomy" id="8019"/>
    <lineage>
        <taxon>Eukaryota</taxon>
        <taxon>Metazoa</taxon>
        <taxon>Chordata</taxon>
        <taxon>Craniata</taxon>
        <taxon>Vertebrata</taxon>
        <taxon>Euteleostomi</taxon>
        <taxon>Actinopterygii</taxon>
        <taxon>Neopterygii</taxon>
        <taxon>Teleostei</taxon>
        <taxon>Protacanthopterygii</taxon>
        <taxon>Salmoniformes</taxon>
        <taxon>Salmonidae</taxon>
        <taxon>Salmoninae</taxon>
        <taxon>Oncorhynchus</taxon>
    </lineage>
</organism>
<dbReference type="Pfam" id="PF06297">
    <property type="entry name" value="PET"/>
    <property type="match status" value="1"/>
</dbReference>
<feature type="domain" description="LIM zinc-binding" evidence="9">
    <location>
        <begin position="250"/>
        <end position="315"/>
    </location>
</feature>
<dbReference type="InterPro" id="IPR010442">
    <property type="entry name" value="PET_domain"/>
</dbReference>
<evidence type="ECO:0000256" key="8">
    <source>
        <dbReference type="SAM" id="MobiDB-lite"/>
    </source>
</evidence>
<name>A0A8C7FMH7_ONCKI</name>
<feature type="compositionally biased region" description="Basic and acidic residues" evidence="8">
    <location>
        <begin position="327"/>
        <end position="443"/>
    </location>
</feature>
<dbReference type="SUPFAM" id="SSF57716">
    <property type="entry name" value="Glucocorticoid receptor-like (DNA-binding domain)"/>
    <property type="match status" value="1"/>
</dbReference>
<dbReference type="PROSITE" id="PS50023">
    <property type="entry name" value="LIM_DOMAIN_2"/>
    <property type="match status" value="1"/>
</dbReference>
<feature type="region of interest" description="Disordered" evidence="8">
    <location>
        <begin position="327"/>
        <end position="450"/>
    </location>
</feature>
<dbReference type="PANTHER" id="PTHR24211:SF0">
    <property type="entry name" value="LIM AND CYSTEINE-RICH DOMAINS PROTEIN 1"/>
    <property type="match status" value="1"/>
</dbReference>
<evidence type="ECO:0000256" key="5">
    <source>
        <dbReference type="ARBA" id="ARBA00022833"/>
    </source>
</evidence>
<comment type="subcellular location">
    <subcellularLocation>
        <location evidence="1">Cytoplasm</location>
    </subcellularLocation>
</comment>
<dbReference type="InterPro" id="IPR047120">
    <property type="entry name" value="Pk/Esn/Tes"/>
</dbReference>
<dbReference type="PROSITE" id="PS51303">
    <property type="entry name" value="PET"/>
    <property type="match status" value="1"/>
</dbReference>
<keyword evidence="2" id="KW-0963">Cytoplasm</keyword>
<dbReference type="AlphaFoldDB" id="A0A8C7FMH7"/>
<keyword evidence="6 7" id="KW-0440">LIM domain</keyword>
<evidence type="ECO:0000313" key="11">
    <source>
        <dbReference type="Ensembl" id="ENSOKIP00005030409.1"/>
    </source>
</evidence>
<dbReference type="Proteomes" id="UP000694557">
    <property type="component" value="Unassembled WGS sequence"/>
</dbReference>
<dbReference type="PROSITE" id="PS00478">
    <property type="entry name" value="LIM_DOMAIN_1"/>
    <property type="match status" value="1"/>
</dbReference>
<evidence type="ECO:0000256" key="7">
    <source>
        <dbReference type="PROSITE-ProRule" id="PRU00125"/>
    </source>
</evidence>
<evidence type="ECO:0000256" key="4">
    <source>
        <dbReference type="ARBA" id="ARBA00022737"/>
    </source>
</evidence>
<keyword evidence="5 7" id="KW-0862">Zinc</keyword>
<keyword evidence="4" id="KW-0677">Repeat</keyword>
<dbReference type="Ensembl" id="ENSOKIT00005032144.1">
    <property type="protein sequence ID" value="ENSOKIP00005030409.1"/>
    <property type="gene ID" value="ENSOKIG00005013092.1"/>
</dbReference>
<reference evidence="11" key="1">
    <citation type="submission" date="2025-08" db="UniProtKB">
        <authorList>
            <consortium name="Ensembl"/>
        </authorList>
    </citation>
    <scope>IDENTIFICATION</scope>
</reference>
<dbReference type="GO" id="GO:0008270">
    <property type="term" value="F:zinc ion binding"/>
    <property type="evidence" value="ECO:0007669"/>
    <property type="project" value="InterPro"/>
</dbReference>
<dbReference type="SMART" id="SM00132">
    <property type="entry name" value="LIM"/>
    <property type="match status" value="1"/>
</dbReference>
<sequence length="450" mass="50238">MDLTSGIEKMCVGQQPVIPGVRGATCLSCKGICSGFIPHSWRKVCTVCGCSVEDHGSSCDLDDDHKIGRLLADSKYAHLTAKVKGIRVYKRNRMVVTNSVVSKKDPTFNTITYDWAPPGLTQKLAMLYMALVPEEKRPVAGTEGAMYRRRQLMRQLPVYDQDPSLCNGSLSEDQLQAMSIFMKRYKEEALGVGEVALPGEGGANPPPVIKGHRQKNGAVTGGPRKAPIIQSDPNTTSTNGTNNHYKKSKYHCSGCGELTPLDSPVVYAEGAGYDKQWHPTCFVCSECGEALVDLVYFWKEGELLCGRHYCQRTRPRCAGCDEVRAGEERMGEERMGEERRGEERRGEERRGEERRGEERRGEERRGEERRGEERREAKGGGRRKEEGEEGGERRREAKVEEVGGERREAKGEEGEERRREVKGGEEGREESCCVEDTTARRPDAAMAVTR</sequence>
<dbReference type="Gene3D" id="2.10.110.10">
    <property type="entry name" value="Cysteine Rich Protein"/>
    <property type="match status" value="1"/>
</dbReference>
<dbReference type="InterPro" id="IPR033724">
    <property type="entry name" value="PET_testin"/>
</dbReference>
<evidence type="ECO:0000256" key="2">
    <source>
        <dbReference type="ARBA" id="ARBA00022490"/>
    </source>
</evidence>
<accession>A0A8C7FMH7</accession>
<keyword evidence="3 7" id="KW-0479">Metal-binding</keyword>
<dbReference type="InterPro" id="IPR001781">
    <property type="entry name" value="Znf_LIM"/>
</dbReference>
<evidence type="ECO:0000256" key="3">
    <source>
        <dbReference type="ARBA" id="ARBA00022723"/>
    </source>
</evidence>
<gene>
    <name evidence="11" type="primary">LOC109891669</name>
</gene>
<dbReference type="PANTHER" id="PTHR24211">
    <property type="entry name" value="LIM DOMAIN-CONTAINING PROTEIN"/>
    <property type="match status" value="1"/>
</dbReference>
<dbReference type="GeneTree" id="ENSGT00940000158813"/>
<evidence type="ECO:0000259" key="10">
    <source>
        <dbReference type="PROSITE" id="PS51303"/>
    </source>
</evidence>